<evidence type="ECO:0000313" key="3">
    <source>
        <dbReference type="Proteomes" id="UP000199459"/>
    </source>
</evidence>
<name>A0A1H8DC96_9PROT</name>
<reference evidence="2 3" key="1">
    <citation type="submission" date="2016-10" db="EMBL/GenBank/DDBJ databases">
        <authorList>
            <person name="de Groot N.N."/>
        </authorList>
    </citation>
    <scope>NUCLEOTIDE SEQUENCE [LARGE SCALE GENOMIC DNA]</scope>
    <source>
        <strain evidence="2 3">Nm22</strain>
    </source>
</reference>
<feature type="signal peptide" evidence="1">
    <location>
        <begin position="1"/>
        <end position="28"/>
    </location>
</feature>
<dbReference type="RefSeq" id="WP_090629711.1">
    <property type="nucleotide sequence ID" value="NZ_FOCP01000006.1"/>
</dbReference>
<evidence type="ECO:0000256" key="1">
    <source>
        <dbReference type="SAM" id="SignalP"/>
    </source>
</evidence>
<keyword evidence="1" id="KW-0732">Signal</keyword>
<proteinExistence type="predicted"/>
<dbReference type="EMBL" id="FOCP01000006">
    <property type="protein sequence ID" value="SEN04892.1"/>
    <property type="molecule type" value="Genomic_DNA"/>
</dbReference>
<dbReference type="Proteomes" id="UP000199459">
    <property type="component" value="Unassembled WGS sequence"/>
</dbReference>
<evidence type="ECO:0008006" key="4">
    <source>
        <dbReference type="Google" id="ProtNLM"/>
    </source>
</evidence>
<gene>
    <name evidence="2" type="ORF">SAMN05216325_106161</name>
</gene>
<feature type="chain" id="PRO_5011480156" description="Heavy-metal resistance" evidence="1">
    <location>
        <begin position="29"/>
        <end position="122"/>
    </location>
</feature>
<accession>A0A1H8DC96</accession>
<organism evidence="2 3">
    <name type="scientific">Nitrosomonas marina</name>
    <dbReference type="NCBI Taxonomy" id="917"/>
    <lineage>
        <taxon>Bacteria</taxon>
        <taxon>Pseudomonadati</taxon>
        <taxon>Pseudomonadota</taxon>
        <taxon>Betaproteobacteria</taxon>
        <taxon>Nitrosomonadales</taxon>
        <taxon>Nitrosomonadaceae</taxon>
        <taxon>Nitrosomonas</taxon>
    </lineage>
</organism>
<dbReference type="AlphaFoldDB" id="A0A1H8DC96"/>
<evidence type="ECO:0000313" key="2">
    <source>
        <dbReference type="EMBL" id="SEN04892.1"/>
    </source>
</evidence>
<dbReference type="OrthoDB" id="8562611at2"/>
<protein>
    <recommendedName>
        <fullName evidence="4">Heavy-metal resistance</fullName>
    </recommendedName>
</protein>
<sequence length="122" mass="13630">MKTATAQTFTVIFLFTLLLGALPVSAFAAGSVQQNNANHSTLAQHYKEQADEYQARIEDEIEAVRNKPSTAFLGRNAKHFKEHVVFKLHQLEMAVEENLEKAAYHEKMAAEQTLQPVSLSSN</sequence>